<dbReference type="EMBL" id="BMPG01000002">
    <property type="protein sequence ID" value="GGL61587.1"/>
    <property type="molecule type" value="Genomic_DNA"/>
</dbReference>
<comment type="caution">
    <text evidence="4">The sequence shown here is derived from an EMBL/GenBank/DDBJ whole genome shotgun (WGS) entry which is preliminary data.</text>
</comment>
<dbReference type="Proteomes" id="UP000607197">
    <property type="component" value="Unassembled WGS sequence"/>
</dbReference>
<evidence type="ECO:0000313" key="5">
    <source>
        <dbReference type="Proteomes" id="UP000607197"/>
    </source>
</evidence>
<dbReference type="Gene3D" id="3.40.50.1820">
    <property type="entry name" value="alpha/beta hydrolase"/>
    <property type="match status" value="1"/>
</dbReference>
<evidence type="ECO:0000313" key="4">
    <source>
        <dbReference type="EMBL" id="GGL61587.1"/>
    </source>
</evidence>
<accession>A0A830FMN8</accession>
<dbReference type="GO" id="GO:0016787">
    <property type="term" value="F:hydrolase activity"/>
    <property type="evidence" value="ECO:0007669"/>
    <property type="project" value="UniProtKB-KW"/>
</dbReference>
<protein>
    <submittedName>
        <fullName evidence="4">Phospholipase/carboxylesterase</fullName>
    </submittedName>
</protein>
<dbReference type="InterPro" id="IPR050565">
    <property type="entry name" value="LYPA1-2/EST-like"/>
</dbReference>
<dbReference type="RefSeq" id="WP_188978443.1">
    <property type="nucleotide sequence ID" value="NZ_BMPG01000002.1"/>
</dbReference>
<organism evidence="4 5">
    <name type="scientific">Halocalculus aciditolerans</name>
    <dbReference type="NCBI Taxonomy" id="1383812"/>
    <lineage>
        <taxon>Archaea</taxon>
        <taxon>Methanobacteriati</taxon>
        <taxon>Methanobacteriota</taxon>
        <taxon>Stenosarchaea group</taxon>
        <taxon>Halobacteria</taxon>
        <taxon>Halobacteriales</taxon>
        <taxon>Halobacteriaceae</taxon>
        <taxon>Halocalculus</taxon>
    </lineage>
</organism>
<gene>
    <name evidence="4" type="ORF">GCM10009039_19730</name>
</gene>
<comment type="similarity">
    <text evidence="1">Belongs to the AB hydrolase superfamily. AB hydrolase 2 family.</text>
</comment>
<keyword evidence="2" id="KW-0378">Hydrolase</keyword>
<evidence type="ECO:0000259" key="3">
    <source>
        <dbReference type="Pfam" id="PF02230"/>
    </source>
</evidence>
<dbReference type="PANTHER" id="PTHR10655">
    <property type="entry name" value="LYSOPHOSPHOLIPASE-RELATED"/>
    <property type="match status" value="1"/>
</dbReference>
<evidence type="ECO:0000256" key="1">
    <source>
        <dbReference type="ARBA" id="ARBA00006499"/>
    </source>
</evidence>
<dbReference type="OrthoDB" id="203477at2157"/>
<name>A0A830FMN8_9EURY</name>
<sequence>MSERFLPGDPADPHADQPLVASGAPLRAADVAVVLLHSRGESAESVTKLAEEFYRHGVAFLAPQAAKYTWYTGRTESGDGERPPRGAENADDPWLVSAVLAVDRAVSTAVDAGVPREKVVLWGFSQGACLAAEYAVRHPQRYGGVFALAGALLADHENPAGSLDGTPVFLAAGDDDPHVTREELEATRETFDALDADTTLETYPDTGHVITDEEIHATETRLDALLSE</sequence>
<dbReference type="Pfam" id="PF02230">
    <property type="entry name" value="Abhydrolase_2"/>
    <property type="match status" value="1"/>
</dbReference>
<dbReference type="InterPro" id="IPR003140">
    <property type="entry name" value="PLipase/COase/thioEstase"/>
</dbReference>
<keyword evidence="5" id="KW-1185">Reference proteome</keyword>
<dbReference type="PANTHER" id="PTHR10655:SF17">
    <property type="entry name" value="LYSOPHOSPHOLIPASE-LIKE PROTEIN 1"/>
    <property type="match status" value="1"/>
</dbReference>
<reference evidence="4" key="1">
    <citation type="journal article" date="2014" name="Int. J. Syst. Evol. Microbiol.">
        <title>Complete genome sequence of Corynebacterium casei LMG S-19264T (=DSM 44701T), isolated from a smear-ripened cheese.</title>
        <authorList>
            <consortium name="US DOE Joint Genome Institute (JGI-PGF)"/>
            <person name="Walter F."/>
            <person name="Albersmeier A."/>
            <person name="Kalinowski J."/>
            <person name="Ruckert C."/>
        </authorList>
    </citation>
    <scope>NUCLEOTIDE SEQUENCE</scope>
    <source>
        <strain evidence="4">JCM 19596</strain>
    </source>
</reference>
<feature type="domain" description="Phospholipase/carboxylesterase/thioesterase" evidence="3">
    <location>
        <begin position="30"/>
        <end position="223"/>
    </location>
</feature>
<evidence type="ECO:0000256" key="2">
    <source>
        <dbReference type="ARBA" id="ARBA00022801"/>
    </source>
</evidence>
<reference evidence="4" key="2">
    <citation type="submission" date="2020-09" db="EMBL/GenBank/DDBJ databases">
        <authorList>
            <person name="Sun Q."/>
            <person name="Ohkuma M."/>
        </authorList>
    </citation>
    <scope>NUCLEOTIDE SEQUENCE</scope>
    <source>
        <strain evidence="4">JCM 19596</strain>
    </source>
</reference>
<proteinExistence type="inferred from homology"/>
<dbReference type="InterPro" id="IPR029058">
    <property type="entry name" value="AB_hydrolase_fold"/>
</dbReference>
<dbReference type="AlphaFoldDB" id="A0A830FMN8"/>
<dbReference type="SUPFAM" id="SSF53474">
    <property type="entry name" value="alpha/beta-Hydrolases"/>
    <property type="match status" value="1"/>
</dbReference>